<organism evidence="1 2">
    <name type="scientific">Saccharolobus caldissimus</name>
    <dbReference type="NCBI Taxonomy" id="1702097"/>
    <lineage>
        <taxon>Archaea</taxon>
        <taxon>Thermoproteota</taxon>
        <taxon>Thermoprotei</taxon>
        <taxon>Sulfolobales</taxon>
        <taxon>Sulfolobaceae</taxon>
        <taxon>Saccharolobus</taxon>
    </lineage>
</organism>
<dbReference type="Proteomes" id="UP001319921">
    <property type="component" value="Chromosome"/>
</dbReference>
<sequence length="78" mass="9177">MPTWSEILNEILSSLKIDPLSLDKVRRKYLKELADYLKKPVILYATRWMDNPILSPIDVQITWADKQAFYGNSIWHKG</sequence>
<evidence type="ECO:0000313" key="1">
    <source>
        <dbReference type="EMBL" id="BDB99805.1"/>
    </source>
</evidence>
<dbReference type="GeneID" id="68867550"/>
<reference evidence="1 2" key="1">
    <citation type="journal article" date="2022" name="Microbiol. Resour. Announc.">
        <title>Complete Genome Sequence of the Hyperthermophilic and Acidophilic Archaeon Saccharolobus caldissimus Strain HS-3T.</title>
        <authorList>
            <person name="Sakai H.D."/>
            <person name="Kurosawa N."/>
        </authorList>
    </citation>
    <scope>NUCLEOTIDE SEQUENCE [LARGE SCALE GENOMIC DNA]</scope>
    <source>
        <strain evidence="1 2">JCM32116</strain>
    </source>
</reference>
<dbReference type="RefSeq" id="WP_229570316.1">
    <property type="nucleotide sequence ID" value="NZ_AP025226.1"/>
</dbReference>
<name>A0AAQ4CVH4_9CREN</name>
<proteinExistence type="predicted"/>
<keyword evidence="2" id="KW-1185">Reference proteome</keyword>
<evidence type="ECO:0000313" key="2">
    <source>
        <dbReference type="Proteomes" id="UP001319921"/>
    </source>
</evidence>
<dbReference type="EMBL" id="AP025226">
    <property type="protein sequence ID" value="BDB99805.1"/>
    <property type="molecule type" value="Genomic_DNA"/>
</dbReference>
<dbReference type="AlphaFoldDB" id="A0AAQ4CVH4"/>
<dbReference type="KEGG" id="scas:SACC_28220"/>
<gene>
    <name evidence="1" type="ORF">SACC_28220</name>
</gene>
<protein>
    <submittedName>
        <fullName evidence="1">Uncharacterized protein</fullName>
    </submittedName>
</protein>
<accession>A0AAQ4CVH4</accession>